<name>E3ELD8_PAEPS</name>
<evidence type="ECO:0000313" key="2">
    <source>
        <dbReference type="Proteomes" id="UP000006868"/>
    </source>
</evidence>
<accession>E3ELD8</accession>
<reference evidence="1 2" key="1">
    <citation type="journal article" date="2011" name="J. Bacteriol.">
        <title>Complete genome sequence of Paenibacillus polymyxa SC2, a strain of plant growth-promoting Rhizobacterium with broad-spectrum antimicrobial activity.</title>
        <authorList>
            <person name="Ma M."/>
            <person name="Wang C."/>
            <person name="Ding Y."/>
            <person name="Li L."/>
            <person name="Shen D."/>
            <person name="Jiang X."/>
            <person name="Guan D."/>
            <person name="Cao F."/>
            <person name="Chen H."/>
            <person name="Feng R."/>
            <person name="Wang X."/>
            <person name="Ge Y."/>
            <person name="Yao L."/>
            <person name="Bing X."/>
            <person name="Yang X."/>
            <person name="Li J."/>
            <person name="Du B."/>
        </authorList>
    </citation>
    <scope>NUCLEOTIDE SEQUENCE [LARGE SCALE GENOMIC DNA]</scope>
    <source>
        <strain evidence="1 2">SC2</strain>
        <plasmid evidence="2">pSC2</plasmid>
    </source>
</reference>
<evidence type="ECO:0000313" key="1">
    <source>
        <dbReference type="EMBL" id="ADO59970.1"/>
    </source>
</evidence>
<proteinExistence type="predicted"/>
<keyword evidence="1" id="KW-0614">Plasmid</keyword>
<gene>
    <name evidence="1" type="ORF">PPSC2_28330</name>
</gene>
<dbReference type="PATRIC" id="fig|886882.15.peg.6009"/>
<dbReference type="EMBL" id="CP002214">
    <property type="protein sequence ID" value="ADO59970.1"/>
    <property type="molecule type" value="Genomic_DNA"/>
</dbReference>
<sequence length="108" mass="13242">MTEPSVNIRHFMIVSLGGNSFLHTYIDEIYNQRKWEYYECYRNSEMHNDALLPRHVTKNEEKMKQVAGTVEWCYLNNDFDLIYRLIKRGYKFVYTDRFDDPRIPHFKH</sequence>
<dbReference type="RefSeq" id="WP_013386384.1">
    <property type="nucleotide sequence ID" value="NC_014628.2"/>
</dbReference>
<organism evidence="1 2">
    <name type="scientific">Paenibacillus polymyxa (strain SC2)</name>
    <name type="common">Bacillus polymyxa</name>
    <dbReference type="NCBI Taxonomy" id="886882"/>
    <lineage>
        <taxon>Bacteria</taxon>
        <taxon>Bacillati</taxon>
        <taxon>Bacillota</taxon>
        <taxon>Bacilli</taxon>
        <taxon>Bacillales</taxon>
        <taxon>Paenibacillaceae</taxon>
        <taxon>Paenibacillus</taxon>
    </lineage>
</organism>
<dbReference type="KEGG" id="ppm:PPSC2_28330"/>
<dbReference type="Proteomes" id="UP000006868">
    <property type="component" value="Plasmid pSC2"/>
</dbReference>
<geneLocation type="plasmid" evidence="1 2">
    <name>pSC2</name>
</geneLocation>
<dbReference type="OrthoDB" id="1625520at2"/>
<dbReference type="AlphaFoldDB" id="E3ELD8"/>
<dbReference type="HOGENOM" id="CLU_2194370_0_0_9"/>
<protein>
    <submittedName>
        <fullName evidence="1">Uncharacterized protein</fullName>
    </submittedName>
</protein>